<dbReference type="AlphaFoldDB" id="A0A059KSZ9"/>
<gene>
    <name evidence="1" type="ORF">X805_00040</name>
</gene>
<dbReference type="EMBL" id="AZRA01000001">
    <property type="protein sequence ID" value="KDB54359.1"/>
    <property type="molecule type" value="Genomic_DNA"/>
</dbReference>
<organism evidence="1 2">
    <name type="scientific">Sphaerotilus natans subsp. natans DSM 6575</name>
    <dbReference type="NCBI Taxonomy" id="1286631"/>
    <lineage>
        <taxon>Bacteria</taxon>
        <taxon>Pseudomonadati</taxon>
        <taxon>Pseudomonadota</taxon>
        <taxon>Betaproteobacteria</taxon>
        <taxon>Burkholderiales</taxon>
        <taxon>Sphaerotilaceae</taxon>
        <taxon>Sphaerotilus</taxon>
    </lineage>
</organism>
<dbReference type="PROSITE" id="PS51257">
    <property type="entry name" value="PROKAR_LIPOPROTEIN"/>
    <property type="match status" value="1"/>
</dbReference>
<dbReference type="Proteomes" id="UP000026714">
    <property type="component" value="Unassembled WGS sequence"/>
</dbReference>
<evidence type="ECO:0000313" key="1">
    <source>
        <dbReference type="EMBL" id="KDB54359.1"/>
    </source>
</evidence>
<evidence type="ECO:0000313" key="2">
    <source>
        <dbReference type="Proteomes" id="UP000026714"/>
    </source>
</evidence>
<proteinExistence type="predicted"/>
<protein>
    <submittedName>
        <fullName evidence="1">Uncharacterized protein</fullName>
    </submittedName>
</protein>
<accession>A0A059KSZ9</accession>
<sequence>MPHRPVQIRVIPTGTVGAGNDVVAAVLVGACACAVRARSPKVPSWTATFAPHSRPAGCCPAAM</sequence>
<keyword evidence="2" id="KW-1185">Reference proteome</keyword>
<reference evidence="1 2" key="1">
    <citation type="journal article" date="2014" name="FEMS Microbiol. Ecol.">
        <title>Sphaerotilus natans encrusted with nanoball-shaped Fe(III) oxide minerals formed by nitrate-reducing mixotrophic Fe(II) oxidation.</title>
        <authorList>
            <person name="Park S."/>
            <person name="Kim D.H."/>
            <person name="Lee J.H."/>
            <person name="Hur H.G."/>
        </authorList>
    </citation>
    <scope>NUCLEOTIDE SEQUENCE [LARGE SCALE GENOMIC DNA]</scope>
    <source>
        <strain evidence="1 2">DSM 6575</strain>
    </source>
</reference>
<comment type="caution">
    <text evidence="1">The sequence shown here is derived from an EMBL/GenBank/DDBJ whole genome shotgun (WGS) entry which is preliminary data.</text>
</comment>
<name>A0A059KSZ9_9BURK</name>